<dbReference type="SUPFAM" id="SSF118116">
    <property type="entry name" value="DNA mismatch repair protein MutL"/>
    <property type="match status" value="1"/>
</dbReference>
<evidence type="ECO:0000313" key="4">
    <source>
        <dbReference type="EMBL" id="KAH6608162.1"/>
    </source>
</evidence>
<dbReference type="InterPro" id="IPR038973">
    <property type="entry name" value="MutL/Mlh/Pms-like"/>
</dbReference>
<dbReference type="GO" id="GO:0016887">
    <property type="term" value="F:ATP hydrolysis activity"/>
    <property type="evidence" value="ECO:0007669"/>
    <property type="project" value="InterPro"/>
</dbReference>
<dbReference type="InterPro" id="IPR037198">
    <property type="entry name" value="MutL_C_sf"/>
</dbReference>
<proteinExistence type="inferred from homology"/>
<gene>
    <name evidence="4" type="ORF">Trco_004475</name>
</gene>
<organism evidence="4 5">
    <name type="scientific">Trichoderma cornu-damae</name>
    <dbReference type="NCBI Taxonomy" id="654480"/>
    <lineage>
        <taxon>Eukaryota</taxon>
        <taxon>Fungi</taxon>
        <taxon>Dikarya</taxon>
        <taxon>Ascomycota</taxon>
        <taxon>Pezizomycotina</taxon>
        <taxon>Sordariomycetes</taxon>
        <taxon>Hypocreomycetidae</taxon>
        <taxon>Hypocreales</taxon>
        <taxon>Hypocreaceae</taxon>
        <taxon>Trichoderma</taxon>
    </lineage>
</organism>
<protein>
    <submittedName>
        <fullName evidence="4">Dna mismatch repair mlh3</fullName>
    </submittedName>
</protein>
<feature type="compositionally biased region" description="Low complexity" evidence="2">
    <location>
        <begin position="422"/>
        <end position="432"/>
    </location>
</feature>
<sequence length="908" mass="99771">MSIRPLPEDVAGKIRSSSTVTSLNGVVCGLLKNSLDAGATKVNIYVEYGRGNCTVEDNGLGIVPGDFEEDGGLGKPYCMRLCLQLRDHSSKFPPQHGLHGRQGTFLASLGALSLLAVTSHHHRHNSHNSISIHHGKLLKRQTPILSGHGFEAFDHGTRVSVNDLFGSLPVRVKHRATLFSDRPGLDKEWGCLVHDVVGLLLSWPSGITVSLRESKGPRELRLKPPDNANLVSRTLRYFTQASLADSSDADSWVPVSATAGHVTVKGCISLSPVATRRSQFMSVGILPISNEYGNNILYEEVNKMFKTSDFGVAENNDDVSGDWAGLISQKKGKGADRWPMFYLRVTLKEADDVFDVDDISSHSRGDLERITNLLRVVTYSFLKKHHLRPQKIQLSPDKSVFSTALHRSTTRTSTAALGGAPSSQDLPSDSCSSLSDSLFDGWNRMKVGPRTERRQMKVAQREPVLTCTENAATERLVGKGGKLLRKPFDVSNPPSPGAVEANRSGTESESRRRESSLALAERPKRTAQDSPSEKAKRLKVSGSDAAQDEEPEEGREPAMEKEPSEWLQNILRSWSNPVFEPTQPPVPRINDEAPATVREAALARGSHRCRNDDGGGVKFEAASVGLEGRVSRSALAVAEVIAQVDSKFILLKLPLRGVSDAREPSASCALVMLDQHAADERCRLEELMTEYFRQDASDGILRAVVEPLGRPLIFEVSGREHGLLQRYREHLEDWGIVCKIQPRAGPSAEPEGDGCTVTVTALPRSIIERCRSEPRLLVELMRKEIWRLNDEGIVPWRPRSAGTAPGRASAADFHGCPRGILELLHSRACRSAIMFNDVLSAGECEQLVRRLARCAFPFQCAHGRPSLVPLVDLGWGCRIRGWDGDGAVARDMGSWKRWTGKMGEDMRL</sequence>
<dbReference type="Gene3D" id="3.30.1540.20">
    <property type="entry name" value="MutL, C-terminal domain, dimerisation subdomain"/>
    <property type="match status" value="1"/>
</dbReference>
<dbReference type="EMBL" id="JAIWOZ010000003">
    <property type="protein sequence ID" value="KAH6608162.1"/>
    <property type="molecule type" value="Genomic_DNA"/>
</dbReference>
<dbReference type="OrthoDB" id="429932at2759"/>
<dbReference type="Proteomes" id="UP000827724">
    <property type="component" value="Unassembled WGS sequence"/>
</dbReference>
<feature type="region of interest" description="Disordered" evidence="2">
    <location>
        <begin position="484"/>
        <end position="564"/>
    </location>
</feature>
<evidence type="ECO:0000256" key="2">
    <source>
        <dbReference type="SAM" id="MobiDB-lite"/>
    </source>
</evidence>
<comment type="similarity">
    <text evidence="1">Belongs to the DNA mismatch repair MutL/HexB family.</text>
</comment>
<dbReference type="Gene3D" id="3.30.565.10">
    <property type="entry name" value="Histidine kinase-like ATPase, C-terminal domain"/>
    <property type="match status" value="1"/>
</dbReference>
<evidence type="ECO:0000313" key="5">
    <source>
        <dbReference type="Proteomes" id="UP000827724"/>
    </source>
</evidence>
<feature type="region of interest" description="Disordered" evidence="2">
    <location>
        <begin position="411"/>
        <end position="432"/>
    </location>
</feature>
<reference evidence="4" key="1">
    <citation type="submission" date="2021-08" db="EMBL/GenBank/DDBJ databases">
        <title>Chromosome-Level Trichoderma cornu-damae using Hi-C Data.</title>
        <authorList>
            <person name="Kim C.S."/>
        </authorList>
    </citation>
    <scope>NUCLEOTIDE SEQUENCE</scope>
    <source>
        <strain evidence="4">KA19-0412C</strain>
    </source>
</reference>
<dbReference type="GO" id="GO:0140664">
    <property type="term" value="F:ATP-dependent DNA damage sensor activity"/>
    <property type="evidence" value="ECO:0007669"/>
    <property type="project" value="InterPro"/>
</dbReference>
<dbReference type="GO" id="GO:0006298">
    <property type="term" value="P:mismatch repair"/>
    <property type="evidence" value="ECO:0007669"/>
    <property type="project" value="InterPro"/>
</dbReference>
<dbReference type="PANTHER" id="PTHR10073:SF47">
    <property type="entry name" value="DNA MISMATCH REPAIR PROTEIN MLH3"/>
    <property type="match status" value="1"/>
</dbReference>
<dbReference type="GO" id="GO:0005524">
    <property type="term" value="F:ATP binding"/>
    <property type="evidence" value="ECO:0007669"/>
    <property type="project" value="InterPro"/>
</dbReference>
<dbReference type="Pfam" id="PF13589">
    <property type="entry name" value="HATPase_c_3"/>
    <property type="match status" value="1"/>
</dbReference>
<dbReference type="PANTHER" id="PTHR10073">
    <property type="entry name" value="DNA MISMATCH REPAIR PROTEIN MLH, PMS, MUTL"/>
    <property type="match status" value="1"/>
</dbReference>
<keyword evidence="5" id="KW-1185">Reference proteome</keyword>
<dbReference type="InterPro" id="IPR042121">
    <property type="entry name" value="MutL_C_regsub"/>
</dbReference>
<dbReference type="SUPFAM" id="SSF55874">
    <property type="entry name" value="ATPase domain of HSP90 chaperone/DNA topoisomerase II/histidine kinase"/>
    <property type="match status" value="1"/>
</dbReference>
<accession>A0A9P8QT60</accession>
<feature type="compositionally biased region" description="Basic and acidic residues" evidence="2">
    <location>
        <begin position="506"/>
        <end position="535"/>
    </location>
</feature>
<feature type="compositionally biased region" description="Basic and acidic residues" evidence="2">
    <location>
        <begin position="554"/>
        <end position="564"/>
    </location>
</feature>
<evidence type="ECO:0000259" key="3">
    <source>
        <dbReference type="SMART" id="SM00853"/>
    </source>
</evidence>
<dbReference type="GO" id="GO:0032300">
    <property type="term" value="C:mismatch repair complex"/>
    <property type="evidence" value="ECO:0007669"/>
    <property type="project" value="InterPro"/>
</dbReference>
<comment type="caution">
    <text evidence="4">The sequence shown here is derived from an EMBL/GenBank/DDBJ whole genome shotgun (WGS) entry which is preliminary data.</text>
</comment>
<dbReference type="InterPro" id="IPR036890">
    <property type="entry name" value="HATPase_C_sf"/>
</dbReference>
<dbReference type="Gene3D" id="3.30.1370.100">
    <property type="entry name" value="MutL, C-terminal domain, regulatory subdomain"/>
    <property type="match status" value="1"/>
</dbReference>
<dbReference type="SMART" id="SM00853">
    <property type="entry name" value="MutL_C"/>
    <property type="match status" value="1"/>
</dbReference>
<dbReference type="InterPro" id="IPR014790">
    <property type="entry name" value="MutL_C"/>
</dbReference>
<feature type="domain" description="MutL C-terminal dimerisation" evidence="3">
    <location>
        <begin position="640"/>
        <end position="839"/>
    </location>
</feature>
<dbReference type="AlphaFoldDB" id="A0A9P8QT60"/>
<name>A0A9P8QT60_9HYPO</name>
<evidence type="ECO:0000256" key="1">
    <source>
        <dbReference type="ARBA" id="ARBA00006082"/>
    </source>
</evidence>
<dbReference type="InterPro" id="IPR042120">
    <property type="entry name" value="MutL_C_dimsub"/>
</dbReference>